<dbReference type="GO" id="GO:0009245">
    <property type="term" value="P:lipid A biosynthetic process"/>
    <property type="evidence" value="ECO:0007669"/>
    <property type="project" value="TreeGrafter"/>
</dbReference>
<keyword evidence="7" id="KW-1185">Reference proteome</keyword>
<comment type="caution">
    <text evidence="6">The sequence shown here is derived from an EMBL/GenBank/DDBJ whole genome shotgun (WGS) entry which is preliminary data.</text>
</comment>
<dbReference type="STRING" id="1793963.AXI58_17635"/>
<dbReference type="PROSITE" id="PS51318">
    <property type="entry name" value="TAT"/>
    <property type="match status" value="1"/>
</dbReference>
<dbReference type="RefSeq" id="WP_061522082.1">
    <property type="nucleotide sequence ID" value="NZ_JARLZY010000032.1"/>
</dbReference>
<keyword evidence="2" id="KW-0479">Metal-binding</keyword>
<dbReference type="EMBL" id="LSBA01000018">
    <property type="protein sequence ID" value="KXZ18005.1"/>
    <property type="molecule type" value="Genomic_DNA"/>
</dbReference>
<dbReference type="InterPro" id="IPR029052">
    <property type="entry name" value="Metallo-depent_PP-like"/>
</dbReference>
<dbReference type="InterPro" id="IPR051158">
    <property type="entry name" value="Metallophosphoesterase_sf"/>
</dbReference>
<accession>A0A150F8B6</accession>
<dbReference type="Gene3D" id="3.60.21.10">
    <property type="match status" value="1"/>
</dbReference>
<evidence type="ECO:0000256" key="1">
    <source>
        <dbReference type="ARBA" id="ARBA00001968"/>
    </source>
</evidence>
<dbReference type="PANTHER" id="PTHR31302:SF25">
    <property type="entry name" value="PHOSPHOESTERASE"/>
    <property type="match status" value="1"/>
</dbReference>
<evidence type="ECO:0000313" key="6">
    <source>
        <dbReference type="EMBL" id="KXZ18005.1"/>
    </source>
</evidence>
<sequence length="288" mass="32231">MEKMTRRTFLKRGLGFLAAGILTASGGYSYARYIEPHMINITRHTIRHRLIPRGFDKFRIVQFTDTHLSDVYTSKDLDKVVQKINQLKPDLIAFTGDLIDKPHLYQDHQRALSALQKLQAPFGKLCVYGNHDHGGYGTNTYKALMEEAGFQVKRNGYERLRLTDGSSIEIAALDDLMLGKPDYEGTLSQLSADVFSILLVHEPDAALEIGGYPVNLQLSGHTHGGQIQLPFFGPLITPPYGKIYTDGMYTLNDTAIYVNRGLGTTRLPLRFLAKPEIALFTLKCAAQK</sequence>
<dbReference type="GO" id="GO:0008758">
    <property type="term" value="F:UDP-2,3-diacylglucosamine hydrolase activity"/>
    <property type="evidence" value="ECO:0007669"/>
    <property type="project" value="TreeGrafter"/>
</dbReference>
<dbReference type="SUPFAM" id="SSF56300">
    <property type="entry name" value="Metallo-dependent phosphatases"/>
    <property type="match status" value="1"/>
</dbReference>
<evidence type="ECO:0000259" key="5">
    <source>
        <dbReference type="Pfam" id="PF00149"/>
    </source>
</evidence>
<comment type="similarity">
    <text evidence="4">Belongs to the metallophosphoesterase superfamily.</text>
</comment>
<comment type="cofactor">
    <cofactor evidence="1">
        <name>a divalent metal cation</name>
        <dbReference type="ChEBI" id="CHEBI:60240"/>
    </cofactor>
</comment>
<keyword evidence="3" id="KW-0378">Hydrolase</keyword>
<evidence type="ECO:0000256" key="3">
    <source>
        <dbReference type="ARBA" id="ARBA00022801"/>
    </source>
</evidence>
<feature type="domain" description="Calcineurin-like phosphoesterase" evidence="5">
    <location>
        <begin position="58"/>
        <end position="224"/>
    </location>
</feature>
<dbReference type="InterPro" id="IPR006311">
    <property type="entry name" value="TAT_signal"/>
</dbReference>
<evidence type="ECO:0000256" key="2">
    <source>
        <dbReference type="ARBA" id="ARBA00022723"/>
    </source>
</evidence>
<dbReference type="Proteomes" id="UP000075430">
    <property type="component" value="Unassembled WGS sequence"/>
</dbReference>
<evidence type="ECO:0000313" key="7">
    <source>
        <dbReference type="Proteomes" id="UP000075430"/>
    </source>
</evidence>
<dbReference type="CDD" id="cd07385">
    <property type="entry name" value="MPP_YkuE_C"/>
    <property type="match status" value="1"/>
</dbReference>
<dbReference type="OrthoDB" id="9780884at2"/>
<proteinExistence type="inferred from homology"/>
<protein>
    <submittedName>
        <fullName evidence="6">Metallophosphoesterase</fullName>
    </submittedName>
</protein>
<dbReference type="Pfam" id="PF00149">
    <property type="entry name" value="Metallophos"/>
    <property type="match status" value="1"/>
</dbReference>
<dbReference type="GO" id="GO:0046872">
    <property type="term" value="F:metal ion binding"/>
    <property type="evidence" value="ECO:0007669"/>
    <property type="project" value="UniProtKB-KW"/>
</dbReference>
<dbReference type="GO" id="GO:0016020">
    <property type="term" value="C:membrane"/>
    <property type="evidence" value="ECO:0007669"/>
    <property type="project" value="GOC"/>
</dbReference>
<dbReference type="FunFam" id="3.60.21.10:FF:000028">
    <property type="entry name" value="Putative metallophosphoesterase"/>
    <property type="match status" value="1"/>
</dbReference>
<gene>
    <name evidence="6" type="ORF">AXI58_17635</name>
</gene>
<dbReference type="PANTHER" id="PTHR31302">
    <property type="entry name" value="TRANSMEMBRANE PROTEIN WITH METALLOPHOSPHOESTERASE DOMAIN-RELATED"/>
    <property type="match status" value="1"/>
</dbReference>
<reference evidence="7" key="1">
    <citation type="submission" date="2016-02" db="EMBL/GenBank/DDBJ databases">
        <authorList>
            <person name="Dunlap C."/>
        </authorList>
    </citation>
    <scope>NUCLEOTIDE SEQUENCE [LARGE SCALE GENOMIC DNA]</scope>
    <source>
        <strain evidence="7">NRRL B-41092</strain>
    </source>
</reference>
<evidence type="ECO:0000256" key="4">
    <source>
        <dbReference type="ARBA" id="ARBA00061089"/>
    </source>
</evidence>
<dbReference type="InterPro" id="IPR004843">
    <property type="entry name" value="Calcineurin-like_PHP"/>
</dbReference>
<name>A0A150F8B6_9BACI</name>
<dbReference type="AlphaFoldDB" id="A0A150F8B6"/>
<organism evidence="6 7">
    <name type="scientific">Bacillus nakamurai</name>
    <dbReference type="NCBI Taxonomy" id="1793963"/>
    <lineage>
        <taxon>Bacteria</taxon>
        <taxon>Bacillati</taxon>
        <taxon>Bacillota</taxon>
        <taxon>Bacilli</taxon>
        <taxon>Bacillales</taxon>
        <taxon>Bacillaceae</taxon>
        <taxon>Bacillus</taxon>
    </lineage>
</organism>